<dbReference type="EMBL" id="AP005834">
    <property type="protein sequence ID" value="BAD31772.1"/>
    <property type="molecule type" value="Genomic_DNA"/>
</dbReference>
<sequence>MHGPHRVPHGRRNQCSGASTRTKSTALAASNTSMIPSASQARIIEPNLCKAYGTDFKKLNACVRRPTCDDYIEYMHLSHYKDRSSGLCYKALPYFHMSSGCVLLSTVVVLNLAQFLLNPEEEDLEDEGFGV</sequence>
<feature type="region of interest" description="Disordered" evidence="1">
    <location>
        <begin position="1"/>
        <end position="21"/>
    </location>
</feature>
<dbReference type="Proteomes" id="UP000000763">
    <property type="component" value="Chromosome 7"/>
</dbReference>
<evidence type="ECO:0000256" key="1">
    <source>
        <dbReference type="SAM" id="MobiDB-lite"/>
    </source>
</evidence>
<dbReference type="AlphaFoldDB" id="Q6YS84"/>
<protein>
    <submittedName>
        <fullName evidence="2">Uncharacterized protein</fullName>
    </submittedName>
</protein>
<gene>
    <name evidence="2" type="ORF">B1059D01.42</name>
    <name evidence="3" type="ORF">OSJNBa0005C24.10</name>
</gene>
<dbReference type="EMBL" id="AP006465">
    <property type="protein sequence ID" value="BAC84889.1"/>
    <property type="molecule type" value="Genomic_DNA"/>
</dbReference>
<evidence type="ECO:0000313" key="2">
    <source>
        <dbReference type="EMBL" id="BAC84889.1"/>
    </source>
</evidence>
<organism evidence="2 4">
    <name type="scientific">Oryza sativa subsp. japonica</name>
    <name type="common">Rice</name>
    <dbReference type="NCBI Taxonomy" id="39947"/>
    <lineage>
        <taxon>Eukaryota</taxon>
        <taxon>Viridiplantae</taxon>
        <taxon>Streptophyta</taxon>
        <taxon>Embryophyta</taxon>
        <taxon>Tracheophyta</taxon>
        <taxon>Spermatophyta</taxon>
        <taxon>Magnoliopsida</taxon>
        <taxon>Liliopsida</taxon>
        <taxon>Poales</taxon>
        <taxon>Poaceae</taxon>
        <taxon>BOP clade</taxon>
        <taxon>Oryzoideae</taxon>
        <taxon>Oryzeae</taxon>
        <taxon>Oryzinae</taxon>
        <taxon>Oryza</taxon>
        <taxon>Oryza sativa</taxon>
    </lineage>
</organism>
<reference evidence="3" key="1">
    <citation type="submission" date="2002-10" db="EMBL/GenBank/DDBJ databases">
        <title>Oryza sativa nipponbare(GA3) genomic DNA, chromosome 7, BAC clone:OSJNBa0005C24.</title>
        <authorList>
            <person name="Sasaki T."/>
            <person name="Matsumoto T."/>
            <person name="Katayose Y."/>
        </authorList>
    </citation>
    <scope>NUCLEOTIDE SEQUENCE</scope>
</reference>
<reference evidence="4" key="4">
    <citation type="journal article" date="2008" name="Nucleic Acids Res.">
        <title>The rice annotation project database (RAP-DB): 2008 update.</title>
        <authorList>
            <consortium name="The rice annotation project (RAP)"/>
        </authorList>
    </citation>
    <scope>GENOME REANNOTATION</scope>
    <source>
        <strain evidence="4">cv. Nipponbare</strain>
    </source>
</reference>
<name>Q6YS84_ORYSJ</name>
<evidence type="ECO:0000313" key="4">
    <source>
        <dbReference type="Proteomes" id="UP000000763"/>
    </source>
</evidence>
<reference evidence="2" key="2">
    <citation type="submission" date="2003-05" db="EMBL/GenBank/DDBJ databases">
        <title>Oryza sativa nipponbare(GA3) genomic DNA, chromosome 7, BAC clone:B1059D01.</title>
        <authorList>
            <person name="Sasaki T."/>
            <person name="Matsumoto T."/>
            <person name="Katayose Y."/>
        </authorList>
    </citation>
    <scope>NUCLEOTIDE SEQUENCE</scope>
</reference>
<reference evidence="4" key="3">
    <citation type="journal article" date="2005" name="Nature">
        <title>The map-based sequence of the rice genome.</title>
        <authorList>
            <consortium name="International rice genome sequencing project (IRGSP)"/>
            <person name="Matsumoto T."/>
            <person name="Wu J."/>
            <person name="Kanamori H."/>
            <person name="Katayose Y."/>
            <person name="Fujisawa M."/>
            <person name="Namiki N."/>
            <person name="Mizuno H."/>
            <person name="Yamamoto K."/>
            <person name="Antonio B.A."/>
            <person name="Baba T."/>
            <person name="Sakata K."/>
            <person name="Nagamura Y."/>
            <person name="Aoki H."/>
            <person name="Arikawa K."/>
            <person name="Arita K."/>
            <person name="Bito T."/>
            <person name="Chiden Y."/>
            <person name="Fujitsuka N."/>
            <person name="Fukunaka R."/>
            <person name="Hamada M."/>
            <person name="Harada C."/>
            <person name="Hayashi A."/>
            <person name="Hijishita S."/>
            <person name="Honda M."/>
            <person name="Hosokawa S."/>
            <person name="Ichikawa Y."/>
            <person name="Idonuma A."/>
            <person name="Iijima M."/>
            <person name="Ikeda M."/>
            <person name="Ikeno M."/>
            <person name="Ito K."/>
            <person name="Ito S."/>
            <person name="Ito T."/>
            <person name="Ito Y."/>
            <person name="Ito Y."/>
            <person name="Iwabuchi A."/>
            <person name="Kamiya K."/>
            <person name="Karasawa W."/>
            <person name="Kurita K."/>
            <person name="Katagiri S."/>
            <person name="Kikuta A."/>
            <person name="Kobayashi H."/>
            <person name="Kobayashi N."/>
            <person name="Machita K."/>
            <person name="Maehara T."/>
            <person name="Masukawa M."/>
            <person name="Mizubayashi T."/>
            <person name="Mukai Y."/>
            <person name="Nagasaki H."/>
            <person name="Nagata Y."/>
            <person name="Naito S."/>
            <person name="Nakashima M."/>
            <person name="Nakama Y."/>
            <person name="Nakamichi Y."/>
            <person name="Nakamura M."/>
            <person name="Meguro A."/>
            <person name="Negishi M."/>
            <person name="Ohta I."/>
            <person name="Ohta T."/>
            <person name="Okamoto M."/>
            <person name="Ono N."/>
            <person name="Saji S."/>
            <person name="Sakaguchi M."/>
            <person name="Sakai K."/>
            <person name="Shibata M."/>
            <person name="Shimokawa T."/>
            <person name="Song J."/>
            <person name="Takazaki Y."/>
            <person name="Terasawa K."/>
            <person name="Tsugane M."/>
            <person name="Tsuji K."/>
            <person name="Ueda S."/>
            <person name="Waki K."/>
            <person name="Yamagata H."/>
            <person name="Yamamoto M."/>
            <person name="Yamamoto S."/>
            <person name="Yamane H."/>
            <person name="Yoshiki S."/>
            <person name="Yoshihara R."/>
            <person name="Yukawa K."/>
            <person name="Zhong H."/>
            <person name="Yano M."/>
            <person name="Yuan Q."/>
            <person name="Ouyang S."/>
            <person name="Liu J."/>
            <person name="Jones K.M."/>
            <person name="Gansberger K."/>
            <person name="Moffat K."/>
            <person name="Hill J."/>
            <person name="Bera J."/>
            <person name="Fadrosh D."/>
            <person name="Jin S."/>
            <person name="Johri S."/>
            <person name="Kim M."/>
            <person name="Overton L."/>
            <person name="Reardon M."/>
            <person name="Tsitrin T."/>
            <person name="Vuong H."/>
            <person name="Weaver B."/>
            <person name="Ciecko A."/>
            <person name="Tallon L."/>
            <person name="Jackson J."/>
            <person name="Pai G."/>
            <person name="Aken S.V."/>
            <person name="Utterback T."/>
            <person name="Reidmuller S."/>
            <person name="Feldblyum T."/>
            <person name="Hsiao J."/>
            <person name="Zismann V."/>
            <person name="Iobst S."/>
            <person name="de Vazeille A.R."/>
            <person name="Buell C.R."/>
            <person name="Ying K."/>
            <person name="Li Y."/>
            <person name="Lu T."/>
            <person name="Huang Y."/>
            <person name="Zhao Q."/>
            <person name="Feng Q."/>
            <person name="Zhang L."/>
            <person name="Zhu J."/>
            <person name="Weng Q."/>
            <person name="Mu J."/>
            <person name="Lu Y."/>
            <person name="Fan D."/>
            <person name="Liu Y."/>
            <person name="Guan J."/>
            <person name="Zhang Y."/>
            <person name="Yu S."/>
            <person name="Liu X."/>
            <person name="Zhang Y."/>
            <person name="Hong G."/>
            <person name="Han B."/>
            <person name="Choisne N."/>
            <person name="Demange N."/>
            <person name="Orjeda G."/>
            <person name="Samain S."/>
            <person name="Cattolico L."/>
            <person name="Pelletier E."/>
            <person name="Couloux A."/>
            <person name="Segurens B."/>
            <person name="Wincker P."/>
            <person name="D'Hont A."/>
            <person name="Scarpelli C."/>
            <person name="Weissenbach J."/>
            <person name="Salanoubat M."/>
            <person name="Quetier F."/>
            <person name="Yu Y."/>
            <person name="Kim H.R."/>
            <person name="Rambo T."/>
            <person name="Currie J."/>
            <person name="Collura K."/>
            <person name="Luo M."/>
            <person name="Yang T."/>
            <person name="Ammiraju J.S.S."/>
            <person name="Engler F."/>
            <person name="Soderlund C."/>
            <person name="Wing R.A."/>
            <person name="Palmer L.E."/>
            <person name="de la Bastide M."/>
            <person name="Spiegel L."/>
            <person name="Nascimento L."/>
            <person name="Zutavern T."/>
            <person name="O'Shaughnessy A."/>
            <person name="Dike S."/>
            <person name="Dedhia N."/>
            <person name="Preston R."/>
            <person name="Balija V."/>
            <person name="McCombie W.R."/>
            <person name="Chow T."/>
            <person name="Chen H."/>
            <person name="Chung M."/>
            <person name="Chen C."/>
            <person name="Shaw J."/>
            <person name="Wu H."/>
            <person name="Hsiao K."/>
            <person name="Chao Y."/>
            <person name="Chu M."/>
            <person name="Cheng C."/>
            <person name="Hour A."/>
            <person name="Lee P."/>
            <person name="Lin S."/>
            <person name="Lin Y."/>
            <person name="Liou J."/>
            <person name="Liu S."/>
            <person name="Hsing Y."/>
            <person name="Raghuvanshi S."/>
            <person name="Mohanty A."/>
            <person name="Bharti A.K."/>
            <person name="Gaur A."/>
            <person name="Gupta V."/>
            <person name="Kumar D."/>
            <person name="Ravi V."/>
            <person name="Vij S."/>
            <person name="Kapur A."/>
            <person name="Khurana P."/>
            <person name="Khurana P."/>
            <person name="Khurana J.P."/>
            <person name="Tyagi A.K."/>
            <person name="Gaikwad K."/>
            <person name="Singh A."/>
            <person name="Dalal V."/>
            <person name="Srivastava S."/>
            <person name="Dixit A."/>
            <person name="Pal A.K."/>
            <person name="Ghazi I.A."/>
            <person name="Yadav M."/>
            <person name="Pandit A."/>
            <person name="Bhargava A."/>
            <person name="Sureshbabu K."/>
            <person name="Batra K."/>
            <person name="Sharma T.R."/>
            <person name="Mohapatra T."/>
            <person name="Singh N.K."/>
            <person name="Messing J."/>
            <person name="Nelson A.B."/>
            <person name="Fuks G."/>
            <person name="Kavchok S."/>
            <person name="Keizer G."/>
            <person name="Linton E."/>
            <person name="Llaca V."/>
            <person name="Song R."/>
            <person name="Tanyolac B."/>
            <person name="Young S."/>
            <person name="Ho-Il K."/>
            <person name="Hahn J.H."/>
            <person name="Sangsakoo G."/>
            <person name="Vanavichit A."/>
            <person name="de Mattos Luiz.A.T."/>
            <person name="Zimmer P.D."/>
            <person name="Malone G."/>
            <person name="Dellagostin O."/>
            <person name="de Oliveira A.C."/>
            <person name="Bevan M."/>
            <person name="Bancroft I."/>
            <person name="Minx P."/>
            <person name="Cordum H."/>
            <person name="Wilson R."/>
            <person name="Cheng Z."/>
            <person name="Jin W."/>
            <person name="Jiang J."/>
            <person name="Leong S.A."/>
            <person name="Iwama H."/>
            <person name="Gojobori T."/>
            <person name="Itoh T."/>
            <person name="Niimura Y."/>
            <person name="Fujii Y."/>
            <person name="Habara T."/>
            <person name="Sakai H."/>
            <person name="Sato Y."/>
            <person name="Wilson G."/>
            <person name="Kumar K."/>
            <person name="McCouch S."/>
            <person name="Juretic N."/>
            <person name="Hoen D."/>
            <person name="Wright S."/>
            <person name="Bruskiewich R."/>
            <person name="Bureau T."/>
            <person name="Miyao A."/>
            <person name="Hirochika H."/>
            <person name="Nishikawa T."/>
            <person name="Kadowaki K."/>
            <person name="Sugiura M."/>
            <person name="Burr B."/>
            <person name="Sasaki T."/>
        </authorList>
    </citation>
    <scope>NUCLEOTIDE SEQUENCE [LARGE SCALE GENOMIC DNA]</scope>
    <source>
        <strain evidence="4">cv. Nipponbare</strain>
    </source>
</reference>
<evidence type="ECO:0000313" key="3">
    <source>
        <dbReference type="EMBL" id="BAD31772.1"/>
    </source>
</evidence>
<proteinExistence type="predicted"/>
<feature type="compositionally biased region" description="Basic residues" evidence="1">
    <location>
        <begin position="1"/>
        <end position="12"/>
    </location>
</feature>
<accession>Q6YS84</accession>